<dbReference type="Proteomes" id="UP000235584">
    <property type="component" value="Chromosome"/>
</dbReference>
<keyword evidence="2" id="KW-1185">Reference proteome</keyword>
<dbReference type="KEGG" id="bsto:C0V70_03080"/>
<gene>
    <name evidence="1" type="ORF">C0V70_03080</name>
</gene>
<sequence>MKIILALTIMILSITNVFARPSCPAVQPQTGVENFAKDAAGLACAATREEYQCAKLESELEDKEKYKVIKCDSKSLEANKLSNVSLSDCVWNGLKISGEQLVDLGKLPGKIAESIAKGFSETQMCNQSIEKKREILNAFNLTIEDSRFKLTEQFLGRWLEEAPCSEIEKLVFNRYQNYQNTMMRERQAAILTGKKPAALKTEKQGPGLMELLKSAMKEAGAVYQCYTPKVKAEMICAGVTSLLADAALGGGVLMAAKKISMVVKSKKALGNIERAVASGNKADLKDSAALLTKDRLKGAQAVLKRELTEAEKKAVMEAHEVGIKEGRGFYSYTQEDISKKARILREAGLSPSETRELMENGITGMFRDPFFKNAMVKHFEKTVALTMTEVQKDAMVAIHELGKSSAAGFADKAKALLKEAKFTDEQIAKILKAKSNEENGIKTVVAAAVEKKTETAATKPVAEVAKPQPTTAAVKPVETPVQAVVDSPGRKAVLSNFKDDKLVQYKPMEIDEKLTGEALEAKKRARSKEAQELIKKLEKTNGFDVQASMYSDAESISKARKFIAEYEEKIAKLPAKGADMTRKDLLDKLDRSKTSLEMYQKRCKGALELYREAYGIVQYLKTYETVYERSCK</sequence>
<dbReference type="AlphaFoldDB" id="A0A2K9NNN5"/>
<accession>A0A2K9NNN5</accession>
<name>A0A2K9NNN5_BACTC</name>
<proteinExistence type="predicted"/>
<reference evidence="1 2" key="1">
    <citation type="submission" date="2018-01" db="EMBL/GenBank/DDBJ databases">
        <title>Complete genome sequence of Bacteriovorax stolpii DSM12778.</title>
        <authorList>
            <person name="Tang B."/>
            <person name="Chang J."/>
        </authorList>
    </citation>
    <scope>NUCLEOTIDE SEQUENCE [LARGE SCALE GENOMIC DNA]</scope>
    <source>
        <strain evidence="1 2">DSM 12778</strain>
    </source>
</reference>
<dbReference type="RefSeq" id="WP_102242402.1">
    <property type="nucleotide sequence ID" value="NZ_CP025704.1"/>
</dbReference>
<evidence type="ECO:0000313" key="2">
    <source>
        <dbReference type="Proteomes" id="UP000235584"/>
    </source>
</evidence>
<evidence type="ECO:0000313" key="1">
    <source>
        <dbReference type="EMBL" id="AUN97107.1"/>
    </source>
</evidence>
<dbReference type="EMBL" id="CP025704">
    <property type="protein sequence ID" value="AUN97107.1"/>
    <property type="molecule type" value="Genomic_DNA"/>
</dbReference>
<organism evidence="1 2">
    <name type="scientific">Bacteriovorax stolpii</name>
    <name type="common">Bdellovibrio stolpii</name>
    <dbReference type="NCBI Taxonomy" id="960"/>
    <lineage>
        <taxon>Bacteria</taxon>
        <taxon>Pseudomonadati</taxon>
        <taxon>Bdellovibrionota</taxon>
        <taxon>Bacteriovoracia</taxon>
        <taxon>Bacteriovoracales</taxon>
        <taxon>Bacteriovoracaceae</taxon>
        <taxon>Bacteriovorax</taxon>
    </lineage>
</organism>
<protein>
    <submittedName>
        <fullName evidence="1">Uncharacterized protein</fullName>
    </submittedName>
</protein>